<dbReference type="EMBL" id="RKQZ01000001">
    <property type="protein sequence ID" value="RPF20720.1"/>
    <property type="molecule type" value="Genomic_DNA"/>
</dbReference>
<dbReference type="Proteomes" id="UP000280501">
    <property type="component" value="Unassembled WGS sequence"/>
</dbReference>
<reference evidence="2 3" key="1">
    <citation type="submission" date="2018-11" db="EMBL/GenBank/DDBJ databases">
        <title>Sequencing the genomes of 1000 actinobacteria strains.</title>
        <authorList>
            <person name="Klenk H.-P."/>
        </authorList>
    </citation>
    <scope>NUCLEOTIDE SEQUENCE [LARGE SCALE GENOMIC DNA]</scope>
    <source>
        <strain evidence="2 3">DSM 15700</strain>
    </source>
</reference>
<evidence type="ECO:0000313" key="3">
    <source>
        <dbReference type="Proteomes" id="UP000280501"/>
    </source>
</evidence>
<evidence type="ECO:0000259" key="1">
    <source>
        <dbReference type="PROSITE" id="PS50943"/>
    </source>
</evidence>
<dbReference type="AlphaFoldDB" id="A0A3N4YQG6"/>
<gene>
    <name evidence="2" type="ORF">EDD34_1321</name>
</gene>
<proteinExistence type="predicted"/>
<dbReference type="RefSeq" id="WP_211341509.1">
    <property type="nucleotide sequence ID" value="NZ_RKQZ01000001.1"/>
</dbReference>
<protein>
    <recommendedName>
        <fullName evidence="1">HTH cro/C1-type domain-containing protein</fullName>
    </recommendedName>
</protein>
<dbReference type="SUPFAM" id="SSF47413">
    <property type="entry name" value="lambda repressor-like DNA-binding domains"/>
    <property type="match status" value="1"/>
</dbReference>
<feature type="domain" description="HTH cro/C1-type" evidence="1">
    <location>
        <begin position="46"/>
        <end position="75"/>
    </location>
</feature>
<dbReference type="CDD" id="cd00093">
    <property type="entry name" value="HTH_XRE"/>
    <property type="match status" value="1"/>
</dbReference>
<comment type="caution">
    <text evidence="2">The sequence shown here is derived from an EMBL/GenBank/DDBJ whole genome shotgun (WGS) entry which is preliminary data.</text>
</comment>
<keyword evidence="3" id="KW-1185">Reference proteome</keyword>
<organism evidence="2 3">
    <name type="scientific">Myceligenerans xiligouense</name>
    <dbReference type="NCBI Taxonomy" id="253184"/>
    <lineage>
        <taxon>Bacteria</taxon>
        <taxon>Bacillati</taxon>
        <taxon>Actinomycetota</taxon>
        <taxon>Actinomycetes</taxon>
        <taxon>Micrococcales</taxon>
        <taxon>Promicromonosporaceae</taxon>
        <taxon>Myceligenerans</taxon>
    </lineage>
</organism>
<dbReference type="Pfam" id="PF01381">
    <property type="entry name" value="HTH_3"/>
    <property type="match status" value="1"/>
</dbReference>
<dbReference type="InterPro" id="IPR010982">
    <property type="entry name" value="Lambda_DNA-bd_dom_sf"/>
</dbReference>
<sequence length="118" mass="13043">MTEKHDQFAPADDVFEALESIPGLNDDRTEREAAREQMEREHAIGLATIRQVAALTQAEVARKMGVRQTSISRLEARPDMLLSTLKAYFDAVGAEAIVTIRIGNVEHKVALDEIVGRA</sequence>
<name>A0A3N4YQG6_9MICO</name>
<dbReference type="Gene3D" id="1.10.260.40">
    <property type="entry name" value="lambda repressor-like DNA-binding domains"/>
    <property type="match status" value="1"/>
</dbReference>
<dbReference type="PROSITE" id="PS50943">
    <property type="entry name" value="HTH_CROC1"/>
    <property type="match status" value="1"/>
</dbReference>
<dbReference type="InterPro" id="IPR001387">
    <property type="entry name" value="Cro/C1-type_HTH"/>
</dbReference>
<evidence type="ECO:0000313" key="2">
    <source>
        <dbReference type="EMBL" id="RPF20720.1"/>
    </source>
</evidence>
<accession>A0A3N4YQG6</accession>
<dbReference type="GO" id="GO:0003677">
    <property type="term" value="F:DNA binding"/>
    <property type="evidence" value="ECO:0007669"/>
    <property type="project" value="InterPro"/>
</dbReference>